<proteinExistence type="predicted"/>
<reference evidence="1" key="1">
    <citation type="submission" date="2013-04" db="EMBL/GenBank/DDBJ databases">
        <authorList>
            <person name="Qu J."/>
            <person name="Murali S.C."/>
            <person name="Bandaranaike D."/>
            <person name="Bellair M."/>
            <person name="Blankenburg K."/>
            <person name="Chao H."/>
            <person name="Dinh H."/>
            <person name="Doddapaneni H."/>
            <person name="Downs B."/>
            <person name="Dugan-Rocha S."/>
            <person name="Elkadiri S."/>
            <person name="Gnanaolivu R.D."/>
            <person name="Hernandez B."/>
            <person name="Javaid M."/>
            <person name="Jayaseelan J.C."/>
            <person name="Lee S."/>
            <person name="Li M."/>
            <person name="Ming W."/>
            <person name="Munidasa M."/>
            <person name="Muniz J."/>
            <person name="Nguyen L."/>
            <person name="Ongeri F."/>
            <person name="Osuji N."/>
            <person name="Pu L.-L."/>
            <person name="Puazo M."/>
            <person name="Qu C."/>
            <person name="Quiroz J."/>
            <person name="Raj R."/>
            <person name="Weissenberger G."/>
            <person name="Xin Y."/>
            <person name="Zou X."/>
            <person name="Han Y."/>
            <person name="Richards S."/>
            <person name="Worley K."/>
            <person name="Muzny D."/>
            <person name="Gibbs R."/>
        </authorList>
    </citation>
    <scope>NUCLEOTIDE SEQUENCE</scope>
    <source>
        <strain evidence="1">Sampled in the wild</strain>
    </source>
</reference>
<organism evidence="1 2">
    <name type="scientific">Ladona fulva</name>
    <name type="common">Scarce chaser dragonfly</name>
    <name type="synonym">Libellula fulva</name>
    <dbReference type="NCBI Taxonomy" id="123851"/>
    <lineage>
        <taxon>Eukaryota</taxon>
        <taxon>Metazoa</taxon>
        <taxon>Ecdysozoa</taxon>
        <taxon>Arthropoda</taxon>
        <taxon>Hexapoda</taxon>
        <taxon>Insecta</taxon>
        <taxon>Pterygota</taxon>
        <taxon>Palaeoptera</taxon>
        <taxon>Odonata</taxon>
        <taxon>Epiprocta</taxon>
        <taxon>Anisoptera</taxon>
        <taxon>Libelluloidea</taxon>
        <taxon>Libellulidae</taxon>
        <taxon>Ladona</taxon>
    </lineage>
</organism>
<dbReference type="AlphaFoldDB" id="A0A8K0K733"/>
<dbReference type="EMBL" id="KZ308396">
    <property type="protein sequence ID" value="KAG8228926.1"/>
    <property type="molecule type" value="Genomic_DNA"/>
</dbReference>
<protein>
    <submittedName>
        <fullName evidence="1">Uncharacterized protein</fullName>
    </submittedName>
</protein>
<dbReference type="Proteomes" id="UP000792457">
    <property type="component" value="Unassembled WGS sequence"/>
</dbReference>
<dbReference type="CDD" id="cd00096">
    <property type="entry name" value="Ig"/>
    <property type="match status" value="1"/>
</dbReference>
<accession>A0A8K0K733</accession>
<sequence length="95" mass="10998">MLRNNYLKRMSLASENVSTNILYVLLRCELILFPPLSVDNGDPGVPQSGEDGFLNFTSIRREHSGWYKCTAHHRFGLFSSIGYFLNVRCEYLPFY</sequence>
<keyword evidence="2" id="KW-1185">Reference proteome</keyword>
<comment type="caution">
    <text evidence="1">The sequence shown here is derived from an EMBL/GenBank/DDBJ whole genome shotgun (WGS) entry which is preliminary data.</text>
</comment>
<evidence type="ECO:0000313" key="1">
    <source>
        <dbReference type="EMBL" id="KAG8228926.1"/>
    </source>
</evidence>
<name>A0A8K0K733_LADFU</name>
<reference evidence="1" key="2">
    <citation type="submission" date="2017-10" db="EMBL/GenBank/DDBJ databases">
        <title>Ladona fulva Genome sequencing and assembly.</title>
        <authorList>
            <person name="Murali S."/>
            <person name="Richards S."/>
            <person name="Bandaranaike D."/>
            <person name="Bellair M."/>
            <person name="Blankenburg K."/>
            <person name="Chao H."/>
            <person name="Dinh H."/>
            <person name="Doddapaneni H."/>
            <person name="Dugan-Rocha S."/>
            <person name="Elkadiri S."/>
            <person name="Gnanaolivu R."/>
            <person name="Hernandez B."/>
            <person name="Skinner E."/>
            <person name="Javaid M."/>
            <person name="Lee S."/>
            <person name="Li M."/>
            <person name="Ming W."/>
            <person name="Munidasa M."/>
            <person name="Muniz J."/>
            <person name="Nguyen L."/>
            <person name="Hughes D."/>
            <person name="Osuji N."/>
            <person name="Pu L.-L."/>
            <person name="Puazo M."/>
            <person name="Qu C."/>
            <person name="Quiroz J."/>
            <person name="Raj R."/>
            <person name="Weissenberger G."/>
            <person name="Xin Y."/>
            <person name="Zou X."/>
            <person name="Han Y."/>
            <person name="Worley K."/>
            <person name="Muzny D."/>
            <person name="Gibbs R."/>
        </authorList>
    </citation>
    <scope>NUCLEOTIDE SEQUENCE</scope>
    <source>
        <strain evidence="1">Sampled in the wild</strain>
    </source>
</reference>
<dbReference type="OrthoDB" id="9442762at2759"/>
<evidence type="ECO:0000313" key="2">
    <source>
        <dbReference type="Proteomes" id="UP000792457"/>
    </source>
</evidence>
<dbReference type="SUPFAM" id="SSF48726">
    <property type="entry name" value="Immunoglobulin"/>
    <property type="match status" value="1"/>
</dbReference>
<gene>
    <name evidence="1" type="ORF">J437_LFUL007318</name>
</gene>
<dbReference type="InterPro" id="IPR036179">
    <property type="entry name" value="Ig-like_dom_sf"/>
</dbReference>